<proteinExistence type="predicted"/>
<feature type="transmembrane region" description="Helical" evidence="1">
    <location>
        <begin position="81"/>
        <end position="100"/>
    </location>
</feature>
<name>A0A3A3FS98_9BURK</name>
<reference evidence="3" key="1">
    <citation type="submission" date="2018-09" db="EMBL/GenBank/DDBJ databases">
        <authorList>
            <person name="Zhu H."/>
        </authorList>
    </citation>
    <scope>NUCLEOTIDE SEQUENCE [LARGE SCALE GENOMIC DNA]</scope>
    <source>
        <strain evidence="3">K1R23-30</strain>
    </source>
</reference>
<dbReference type="Proteomes" id="UP000265955">
    <property type="component" value="Unassembled WGS sequence"/>
</dbReference>
<dbReference type="AlphaFoldDB" id="A0A3A3FS98"/>
<evidence type="ECO:0000313" key="2">
    <source>
        <dbReference type="EMBL" id="RJF96362.1"/>
    </source>
</evidence>
<sequence length="135" mass="14404">MQTTTPALPAFSRVGVIWLKLAVVYLIIGVAMGIMMGASKNFALRPVHAHVNLLGWATMALAGLIYSVFPDAGESKLARVHFWLANISLPVMAVSLSFVVTGSRGLIPVLAMSEIVAALGIVVFAVNIFLNLKTR</sequence>
<protein>
    <submittedName>
        <fullName evidence="2">Cytochrome-c oxidase</fullName>
    </submittedName>
</protein>
<comment type="caution">
    <text evidence="2">The sequence shown here is derived from an EMBL/GenBank/DDBJ whole genome shotgun (WGS) entry which is preliminary data.</text>
</comment>
<feature type="transmembrane region" description="Helical" evidence="1">
    <location>
        <begin position="107"/>
        <end position="130"/>
    </location>
</feature>
<dbReference type="SUPFAM" id="SSF81442">
    <property type="entry name" value="Cytochrome c oxidase subunit I-like"/>
    <property type="match status" value="1"/>
</dbReference>
<evidence type="ECO:0000313" key="3">
    <source>
        <dbReference type="Proteomes" id="UP000265955"/>
    </source>
</evidence>
<keyword evidence="1" id="KW-0812">Transmembrane</keyword>
<keyword evidence="1" id="KW-1133">Transmembrane helix</keyword>
<dbReference type="Gene3D" id="1.20.210.10">
    <property type="entry name" value="Cytochrome c oxidase-like, subunit I domain"/>
    <property type="match status" value="1"/>
</dbReference>
<feature type="transmembrane region" description="Helical" evidence="1">
    <location>
        <begin position="17"/>
        <end position="38"/>
    </location>
</feature>
<dbReference type="RefSeq" id="WP_119771506.1">
    <property type="nucleotide sequence ID" value="NZ_QYUO01000002.1"/>
</dbReference>
<accession>A0A3A3FS98</accession>
<evidence type="ECO:0000256" key="1">
    <source>
        <dbReference type="SAM" id="Phobius"/>
    </source>
</evidence>
<dbReference type="InterPro" id="IPR036927">
    <property type="entry name" value="Cyt_c_oxase-like_su1_sf"/>
</dbReference>
<dbReference type="EMBL" id="QYUO01000002">
    <property type="protein sequence ID" value="RJF96362.1"/>
    <property type="molecule type" value="Genomic_DNA"/>
</dbReference>
<keyword evidence="3" id="KW-1185">Reference proteome</keyword>
<organism evidence="2 3">
    <name type="scientific">Noviherbaspirillum saxi</name>
    <dbReference type="NCBI Taxonomy" id="2320863"/>
    <lineage>
        <taxon>Bacteria</taxon>
        <taxon>Pseudomonadati</taxon>
        <taxon>Pseudomonadota</taxon>
        <taxon>Betaproteobacteria</taxon>
        <taxon>Burkholderiales</taxon>
        <taxon>Oxalobacteraceae</taxon>
        <taxon>Noviherbaspirillum</taxon>
    </lineage>
</organism>
<gene>
    <name evidence="2" type="ORF">D3871_22510</name>
</gene>
<dbReference type="OrthoDB" id="9808748at2"/>
<keyword evidence="1" id="KW-0472">Membrane</keyword>
<feature type="transmembrane region" description="Helical" evidence="1">
    <location>
        <begin position="50"/>
        <end position="69"/>
    </location>
</feature>